<protein>
    <submittedName>
        <fullName evidence="1">Uncharacterized protein</fullName>
    </submittedName>
</protein>
<dbReference type="InParanoid" id="D7U3D1"/>
<evidence type="ECO:0000313" key="2">
    <source>
        <dbReference type="Proteomes" id="UP000009183"/>
    </source>
</evidence>
<dbReference type="PaxDb" id="29760-VIT_07s0005g05090.t01"/>
<keyword evidence="2" id="KW-1185">Reference proteome</keyword>
<accession>D7U3D1</accession>
<dbReference type="STRING" id="29760.D7U3D1"/>
<dbReference type="AlphaFoldDB" id="D7U3D1"/>
<sequence>MKKSSSPSIPILISNASTYWCTTRNRKIVGTKRLASNKFTQVQAPRKHLSWAFKSVLKKKKGEQKRLVLKIGVICGN</sequence>
<gene>
    <name evidence="1" type="ordered locus">VIT_07s0005g05090</name>
</gene>
<proteinExistence type="predicted"/>
<name>D7U3D1_VITVI</name>
<organism evidence="1 2">
    <name type="scientific">Vitis vinifera</name>
    <name type="common">Grape</name>
    <dbReference type="NCBI Taxonomy" id="29760"/>
    <lineage>
        <taxon>Eukaryota</taxon>
        <taxon>Viridiplantae</taxon>
        <taxon>Streptophyta</taxon>
        <taxon>Embryophyta</taxon>
        <taxon>Tracheophyta</taxon>
        <taxon>Spermatophyta</taxon>
        <taxon>Magnoliopsida</taxon>
        <taxon>eudicotyledons</taxon>
        <taxon>Gunneridae</taxon>
        <taxon>Pentapetalae</taxon>
        <taxon>rosids</taxon>
        <taxon>Vitales</taxon>
        <taxon>Vitaceae</taxon>
        <taxon>Viteae</taxon>
        <taxon>Vitis</taxon>
    </lineage>
</organism>
<evidence type="ECO:0000313" key="1">
    <source>
        <dbReference type="EMBL" id="CBI37248.3"/>
    </source>
</evidence>
<dbReference type="HOGENOM" id="CLU_2643093_0_0_1"/>
<reference evidence="2" key="1">
    <citation type="journal article" date="2007" name="Nature">
        <title>The grapevine genome sequence suggests ancestral hexaploidization in major angiosperm phyla.</title>
        <authorList>
            <consortium name="The French-Italian Public Consortium for Grapevine Genome Characterization."/>
            <person name="Jaillon O."/>
            <person name="Aury J.-M."/>
            <person name="Noel B."/>
            <person name="Policriti A."/>
            <person name="Clepet C."/>
            <person name="Casagrande A."/>
            <person name="Choisne N."/>
            <person name="Aubourg S."/>
            <person name="Vitulo N."/>
            <person name="Jubin C."/>
            <person name="Vezzi A."/>
            <person name="Legeai F."/>
            <person name="Hugueney P."/>
            <person name="Dasilva C."/>
            <person name="Horner D."/>
            <person name="Mica E."/>
            <person name="Jublot D."/>
            <person name="Poulain J."/>
            <person name="Bruyere C."/>
            <person name="Billault A."/>
            <person name="Segurens B."/>
            <person name="Gouyvenoux M."/>
            <person name="Ugarte E."/>
            <person name="Cattonaro F."/>
            <person name="Anthouard V."/>
            <person name="Vico V."/>
            <person name="Del Fabbro C."/>
            <person name="Alaux M."/>
            <person name="Di Gaspero G."/>
            <person name="Dumas V."/>
            <person name="Felice N."/>
            <person name="Paillard S."/>
            <person name="Juman I."/>
            <person name="Moroldo M."/>
            <person name="Scalabrin S."/>
            <person name="Canaguier A."/>
            <person name="Le Clainche I."/>
            <person name="Malacrida G."/>
            <person name="Durand E."/>
            <person name="Pesole G."/>
            <person name="Laucou V."/>
            <person name="Chatelet P."/>
            <person name="Merdinoglu D."/>
            <person name="Delledonne M."/>
            <person name="Pezzotti M."/>
            <person name="Lecharny A."/>
            <person name="Scarpelli C."/>
            <person name="Artiguenave F."/>
            <person name="Pe M.E."/>
            <person name="Valle G."/>
            <person name="Morgante M."/>
            <person name="Caboche M."/>
            <person name="Adam-Blondon A.-F."/>
            <person name="Weissenbach J."/>
            <person name="Quetier F."/>
            <person name="Wincker P."/>
        </authorList>
    </citation>
    <scope>NUCLEOTIDE SEQUENCE [LARGE SCALE GENOMIC DNA]</scope>
    <source>
        <strain evidence="2">cv. Pinot noir / PN40024</strain>
    </source>
</reference>
<dbReference type="EMBL" id="FN596502">
    <property type="protein sequence ID" value="CBI37248.3"/>
    <property type="molecule type" value="Genomic_DNA"/>
</dbReference>
<dbReference type="Proteomes" id="UP000009183">
    <property type="component" value="Chromosome 7"/>
</dbReference>